<dbReference type="Pfam" id="PF01266">
    <property type="entry name" value="DAO"/>
    <property type="match status" value="1"/>
</dbReference>
<dbReference type="RefSeq" id="WP_244766230.1">
    <property type="nucleotide sequence ID" value="NZ_BSOP01000017.1"/>
</dbReference>
<name>A0ABQ5ZK58_9HYPH</name>
<feature type="domain" description="FAD dependent oxidoreductase" evidence="2">
    <location>
        <begin position="7"/>
        <end position="356"/>
    </location>
</feature>
<organism evidence="3 4">
    <name type="scientific">Shinella yambaruensis</name>
    <dbReference type="NCBI Taxonomy" id="415996"/>
    <lineage>
        <taxon>Bacteria</taxon>
        <taxon>Pseudomonadati</taxon>
        <taxon>Pseudomonadota</taxon>
        <taxon>Alphaproteobacteria</taxon>
        <taxon>Hyphomicrobiales</taxon>
        <taxon>Rhizobiaceae</taxon>
        <taxon>Shinella</taxon>
    </lineage>
</organism>
<reference evidence="4" key="1">
    <citation type="journal article" date="2019" name="Int. J. Syst. Evol. Microbiol.">
        <title>The Global Catalogue of Microorganisms (GCM) 10K type strain sequencing project: providing services to taxonomists for standard genome sequencing and annotation.</title>
        <authorList>
            <consortium name="The Broad Institute Genomics Platform"/>
            <consortium name="The Broad Institute Genome Sequencing Center for Infectious Disease"/>
            <person name="Wu L."/>
            <person name="Ma J."/>
        </authorList>
    </citation>
    <scope>NUCLEOTIDE SEQUENCE [LARGE SCALE GENOMIC DNA]</scope>
    <source>
        <strain evidence="4">NBRC 102122</strain>
    </source>
</reference>
<sequence length="386" mass="40561">MHRNGCDALIVGGGLQGCSIALFLARAGWQVTLVEKNLAGRHASGVNAGGLRSLMRDVREYPLSLRAMEMWANLADFVGQDAAEACEVRLGTSQIALAMDAAELQWCGARARTMRGRGIESEELIAPDELHRLLPGLAGSAHGGLISRRDGHANPANSARAFRKAAEGAGVRILERCTVRDLSAKPLGGWRVDTDAGRIEAEWLLNCAGAWGSDIAARLGETLPITVLALSMMVTARVKPFIAPVVIGIDQPLSFKQSAVGSLVIGGGILGKPCLSEDTSFTVMDRMASSAAATVAAFPGLAGVPVVRTWTGLEGATDDGIPFIGPSRLHPGLWHVFGFCGHGFQLAPAVGEAVARSLVSGSLEATLAPFAVDRVHRPQRKDEAVP</sequence>
<dbReference type="EMBL" id="BSOP01000017">
    <property type="protein sequence ID" value="GLR51037.1"/>
    <property type="molecule type" value="Genomic_DNA"/>
</dbReference>
<dbReference type="Gene3D" id="3.50.50.60">
    <property type="entry name" value="FAD/NAD(P)-binding domain"/>
    <property type="match status" value="1"/>
</dbReference>
<comment type="caution">
    <text evidence="3">The sequence shown here is derived from an EMBL/GenBank/DDBJ whole genome shotgun (WGS) entry which is preliminary data.</text>
</comment>
<dbReference type="InterPro" id="IPR036188">
    <property type="entry name" value="FAD/NAD-bd_sf"/>
</dbReference>
<dbReference type="Gene3D" id="3.30.9.10">
    <property type="entry name" value="D-Amino Acid Oxidase, subunit A, domain 2"/>
    <property type="match status" value="1"/>
</dbReference>
<gene>
    <name evidence="3" type="primary">soxB_1</name>
    <name evidence="3" type="ORF">GCM10007923_22450</name>
</gene>
<keyword evidence="4" id="KW-1185">Reference proteome</keyword>
<dbReference type="InterPro" id="IPR006076">
    <property type="entry name" value="FAD-dep_OxRdtase"/>
</dbReference>
<evidence type="ECO:0000313" key="3">
    <source>
        <dbReference type="EMBL" id="GLR51037.1"/>
    </source>
</evidence>
<evidence type="ECO:0000259" key="2">
    <source>
        <dbReference type="Pfam" id="PF01266"/>
    </source>
</evidence>
<dbReference type="SUPFAM" id="SSF51905">
    <property type="entry name" value="FAD/NAD(P)-binding domain"/>
    <property type="match status" value="1"/>
</dbReference>
<protein>
    <submittedName>
        <fullName evidence="3">Sarcosine oxidase subunit beta</fullName>
    </submittedName>
</protein>
<dbReference type="PANTHER" id="PTHR13847">
    <property type="entry name" value="SARCOSINE DEHYDROGENASE-RELATED"/>
    <property type="match status" value="1"/>
</dbReference>
<dbReference type="Proteomes" id="UP001156702">
    <property type="component" value="Unassembled WGS sequence"/>
</dbReference>
<evidence type="ECO:0000256" key="1">
    <source>
        <dbReference type="ARBA" id="ARBA00023002"/>
    </source>
</evidence>
<accession>A0ABQ5ZK58</accession>
<dbReference type="PROSITE" id="PS51257">
    <property type="entry name" value="PROKAR_LIPOPROTEIN"/>
    <property type="match status" value="1"/>
</dbReference>
<proteinExistence type="predicted"/>
<evidence type="ECO:0000313" key="4">
    <source>
        <dbReference type="Proteomes" id="UP001156702"/>
    </source>
</evidence>
<keyword evidence="1" id="KW-0560">Oxidoreductase</keyword>